<proteinExistence type="predicted"/>
<name>A0A699UAY6_TANCI</name>
<organism evidence="2">
    <name type="scientific">Tanacetum cinerariifolium</name>
    <name type="common">Dalmatian daisy</name>
    <name type="synonym">Chrysanthemum cinerariifolium</name>
    <dbReference type="NCBI Taxonomy" id="118510"/>
    <lineage>
        <taxon>Eukaryota</taxon>
        <taxon>Viridiplantae</taxon>
        <taxon>Streptophyta</taxon>
        <taxon>Embryophyta</taxon>
        <taxon>Tracheophyta</taxon>
        <taxon>Spermatophyta</taxon>
        <taxon>Magnoliopsida</taxon>
        <taxon>eudicotyledons</taxon>
        <taxon>Gunneridae</taxon>
        <taxon>Pentapetalae</taxon>
        <taxon>asterids</taxon>
        <taxon>campanulids</taxon>
        <taxon>Asterales</taxon>
        <taxon>Asteraceae</taxon>
        <taxon>Asteroideae</taxon>
        <taxon>Anthemideae</taxon>
        <taxon>Anthemidinae</taxon>
        <taxon>Tanacetum</taxon>
    </lineage>
</organism>
<reference evidence="2" key="1">
    <citation type="journal article" date="2019" name="Sci. Rep.">
        <title>Draft genome of Tanacetum cinerariifolium, the natural source of mosquito coil.</title>
        <authorList>
            <person name="Yamashiro T."/>
            <person name="Shiraishi A."/>
            <person name="Satake H."/>
            <person name="Nakayama K."/>
        </authorList>
    </citation>
    <scope>NUCLEOTIDE SEQUENCE</scope>
</reference>
<dbReference type="EMBL" id="BKCJ011312081">
    <property type="protein sequence ID" value="GFD19101.1"/>
    <property type="molecule type" value="Genomic_DNA"/>
</dbReference>
<gene>
    <name evidence="2" type="ORF">Tci_891070</name>
</gene>
<evidence type="ECO:0000256" key="1">
    <source>
        <dbReference type="SAM" id="MobiDB-lite"/>
    </source>
</evidence>
<feature type="non-terminal residue" evidence="2">
    <location>
        <position position="62"/>
    </location>
</feature>
<dbReference type="AlphaFoldDB" id="A0A699UAY6"/>
<sequence>MQSAKELGEQNQESRNHKRTVNMEDTSSKAMVVIDGAGFDWSYIDDDEAPTNIAFMAFSDLE</sequence>
<accession>A0A699UAY6</accession>
<feature type="compositionally biased region" description="Basic and acidic residues" evidence="1">
    <location>
        <begin position="1"/>
        <end position="15"/>
    </location>
</feature>
<comment type="caution">
    <text evidence="2">The sequence shown here is derived from an EMBL/GenBank/DDBJ whole genome shotgun (WGS) entry which is preliminary data.</text>
</comment>
<protein>
    <submittedName>
        <fullName evidence="2">Uncharacterized protein</fullName>
    </submittedName>
</protein>
<feature type="region of interest" description="Disordered" evidence="1">
    <location>
        <begin position="1"/>
        <end position="24"/>
    </location>
</feature>
<evidence type="ECO:0000313" key="2">
    <source>
        <dbReference type="EMBL" id="GFD19101.1"/>
    </source>
</evidence>